<comment type="caution">
    <text evidence="4">The sequence shown here is derived from an EMBL/GenBank/DDBJ whole genome shotgun (WGS) entry which is preliminary data.</text>
</comment>
<organism evidence="4">
    <name type="scientific">marine sediment metagenome</name>
    <dbReference type="NCBI Taxonomy" id="412755"/>
    <lineage>
        <taxon>unclassified sequences</taxon>
        <taxon>metagenomes</taxon>
        <taxon>ecological metagenomes</taxon>
    </lineage>
</organism>
<keyword evidence="3" id="KW-0472">Membrane</keyword>
<feature type="non-terminal residue" evidence="4">
    <location>
        <position position="206"/>
    </location>
</feature>
<gene>
    <name evidence="4" type="ORF">S01H4_56669</name>
</gene>
<dbReference type="SUPFAM" id="SSF51445">
    <property type="entry name" value="(Trans)glycosidases"/>
    <property type="match status" value="1"/>
</dbReference>
<feature type="coiled-coil region" evidence="2">
    <location>
        <begin position="64"/>
        <end position="91"/>
    </location>
</feature>
<proteinExistence type="predicted"/>
<evidence type="ECO:0000256" key="2">
    <source>
        <dbReference type="SAM" id="Coils"/>
    </source>
</evidence>
<dbReference type="Gene3D" id="3.20.20.300">
    <property type="entry name" value="Glycoside hydrolase, family 3, N-terminal domain"/>
    <property type="match status" value="1"/>
</dbReference>
<dbReference type="InterPro" id="IPR036962">
    <property type="entry name" value="Glyco_hydro_3_N_sf"/>
</dbReference>
<accession>X1F3W7</accession>
<keyword evidence="3" id="KW-1133">Transmembrane helix</keyword>
<reference evidence="4" key="1">
    <citation type="journal article" date="2014" name="Front. Microbiol.">
        <title>High frequency of phylogenetically diverse reductive dehalogenase-homologous genes in deep subseafloor sedimentary metagenomes.</title>
        <authorList>
            <person name="Kawai M."/>
            <person name="Futagami T."/>
            <person name="Toyoda A."/>
            <person name="Takaki Y."/>
            <person name="Nishi S."/>
            <person name="Hori S."/>
            <person name="Arai W."/>
            <person name="Tsubouchi T."/>
            <person name="Morono Y."/>
            <person name="Uchiyama I."/>
            <person name="Ito T."/>
            <person name="Fujiyama A."/>
            <person name="Inagaki F."/>
            <person name="Takami H."/>
        </authorList>
    </citation>
    <scope>NUCLEOTIDE SEQUENCE</scope>
    <source>
        <strain evidence="4">Expedition CK06-06</strain>
    </source>
</reference>
<evidence type="ECO:0000256" key="3">
    <source>
        <dbReference type="SAM" id="Phobius"/>
    </source>
</evidence>
<evidence type="ECO:0008006" key="5">
    <source>
        <dbReference type="Google" id="ProtNLM"/>
    </source>
</evidence>
<dbReference type="EMBL" id="BART01032863">
    <property type="protein sequence ID" value="GAH15463.1"/>
    <property type="molecule type" value="Genomic_DNA"/>
</dbReference>
<dbReference type="InterPro" id="IPR017853">
    <property type="entry name" value="GH"/>
</dbReference>
<keyword evidence="3" id="KW-0812">Transmembrane</keyword>
<dbReference type="GO" id="GO:0005975">
    <property type="term" value="P:carbohydrate metabolic process"/>
    <property type="evidence" value="ECO:0007669"/>
    <property type="project" value="InterPro"/>
</dbReference>
<sequence length="206" mass="22999">MKKVLIIIGKIVLGIIAMILIGFIIISIRFNRISSKNMKLAGPEAPVLEENGFSFRDLNKNGELDVYENSRQELNKRIENLISQMTVEEKAGMFFHTAIAMNEDGTLLEKPNPRNIFSFMSPSSSSLIIKKLMNHFNVYLVADPGNMAAWYNRVQKLAERTRLGIPVTISSDPRHAFSSVAANFASAHFSKWCEPIGFGAIGDSTF</sequence>
<dbReference type="GO" id="GO:0004553">
    <property type="term" value="F:hydrolase activity, hydrolyzing O-glycosyl compounds"/>
    <property type="evidence" value="ECO:0007669"/>
    <property type="project" value="InterPro"/>
</dbReference>
<keyword evidence="2" id="KW-0175">Coiled coil</keyword>
<evidence type="ECO:0000313" key="4">
    <source>
        <dbReference type="EMBL" id="GAH15463.1"/>
    </source>
</evidence>
<keyword evidence="1" id="KW-0378">Hydrolase</keyword>
<feature type="transmembrane region" description="Helical" evidence="3">
    <location>
        <begin position="6"/>
        <end position="30"/>
    </location>
</feature>
<protein>
    <recommendedName>
        <fullName evidence="5">Glycoside hydrolase family 3 N-terminal domain-containing protein</fullName>
    </recommendedName>
</protein>
<name>X1F3W7_9ZZZZ</name>
<evidence type="ECO:0000256" key="1">
    <source>
        <dbReference type="ARBA" id="ARBA00022801"/>
    </source>
</evidence>
<dbReference type="AlphaFoldDB" id="X1F3W7"/>